<feature type="region of interest" description="Disordered" evidence="2">
    <location>
        <begin position="1220"/>
        <end position="1240"/>
    </location>
</feature>
<evidence type="ECO:0000259" key="6">
    <source>
        <dbReference type="Pfam" id="PF14331"/>
    </source>
</evidence>
<protein>
    <submittedName>
        <fullName evidence="8">Type VI secretion system membrane subunit TssM</fullName>
    </submittedName>
</protein>
<dbReference type="PANTHER" id="PTHR36153:SF1">
    <property type="entry name" value="TYPE VI SECRETION SYSTEM COMPONENT TSSM1"/>
    <property type="match status" value="1"/>
</dbReference>
<gene>
    <name evidence="8" type="primary">tssM</name>
    <name evidence="8" type="ORF">E7V67_018720</name>
</gene>
<accession>A0ABZ1UG94</accession>
<evidence type="ECO:0000256" key="3">
    <source>
        <dbReference type="SAM" id="Phobius"/>
    </source>
</evidence>
<dbReference type="Pfam" id="PF21070">
    <property type="entry name" value="IcmF_helical"/>
    <property type="match status" value="1"/>
</dbReference>
<dbReference type="InterPro" id="IPR010623">
    <property type="entry name" value="IcmF_C"/>
</dbReference>
<dbReference type="Proteomes" id="UP000321323">
    <property type="component" value="Chromosome"/>
</dbReference>
<organism evidence="8 9">
    <name type="scientific">[Empedobacter] haloabium</name>
    <dbReference type="NCBI Taxonomy" id="592317"/>
    <lineage>
        <taxon>Bacteria</taxon>
        <taxon>Pseudomonadati</taxon>
        <taxon>Pseudomonadota</taxon>
        <taxon>Betaproteobacteria</taxon>
        <taxon>Burkholderiales</taxon>
        <taxon>Oxalobacteraceae</taxon>
        <taxon>Telluria group</taxon>
        <taxon>Telluria group incertae sedis</taxon>
    </lineage>
</organism>
<keyword evidence="3" id="KW-1133">Transmembrane helix</keyword>
<dbReference type="Gene3D" id="3.40.50.300">
    <property type="entry name" value="P-loop containing nucleotide triphosphate hydrolases"/>
    <property type="match status" value="1"/>
</dbReference>
<dbReference type="Pfam" id="PF06761">
    <property type="entry name" value="IcmF-related"/>
    <property type="match status" value="1"/>
</dbReference>
<keyword evidence="3" id="KW-0472">Membrane</keyword>
<evidence type="ECO:0000313" key="8">
    <source>
        <dbReference type="EMBL" id="WUR11724.1"/>
    </source>
</evidence>
<evidence type="ECO:0000256" key="2">
    <source>
        <dbReference type="SAM" id="MobiDB-lite"/>
    </source>
</evidence>
<dbReference type="InterPro" id="IPR027417">
    <property type="entry name" value="P-loop_NTPase"/>
</dbReference>
<dbReference type="InterPro" id="IPR009612">
    <property type="entry name" value="IcmF-rel"/>
</dbReference>
<feature type="domain" description="Type VI secretion system IcmF C-terminal" evidence="4">
    <location>
        <begin position="1095"/>
        <end position="1199"/>
    </location>
</feature>
<dbReference type="Pfam" id="PF06744">
    <property type="entry name" value="IcmF_C"/>
    <property type="match status" value="1"/>
</dbReference>
<feature type="transmembrane region" description="Helical" evidence="3">
    <location>
        <begin position="12"/>
        <end position="31"/>
    </location>
</feature>
<evidence type="ECO:0000259" key="5">
    <source>
        <dbReference type="Pfam" id="PF06761"/>
    </source>
</evidence>
<feature type="domain" description="IcmF-related" evidence="5">
    <location>
        <begin position="488"/>
        <end position="831"/>
    </location>
</feature>
<keyword evidence="3" id="KW-0812">Transmembrane</keyword>
<evidence type="ECO:0000259" key="7">
    <source>
        <dbReference type="Pfam" id="PF21070"/>
    </source>
</evidence>
<reference evidence="8 9" key="1">
    <citation type="journal article" date="2019" name="Int. J. Syst. Evol. Microbiol.">
        <title>The Draft Whole-Genome Sequence of the Antibiotic Producer Empedobacter haloabium ATCC 31962 Provides Indications for Its Taxonomic Reclassification.</title>
        <authorList>
            <person name="Miess H."/>
            <person name="Arlt P."/>
            <person name="Apel A.K."/>
            <person name="Weber T."/>
            <person name="Nieselt K."/>
            <person name="Hanssen F."/>
            <person name="Czemmel S."/>
            <person name="Nahnsen S."/>
            <person name="Gross H."/>
        </authorList>
    </citation>
    <scope>NUCLEOTIDE SEQUENCE [LARGE SCALE GENOMIC DNA]</scope>
    <source>
        <strain evidence="8 9">ATCC 31962</strain>
    </source>
</reference>
<dbReference type="SUPFAM" id="SSF52540">
    <property type="entry name" value="P-loop containing nucleoside triphosphate hydrolases"/>
    <property type="match status" value="1"/>
</dbReference>
<dbReference type="Pfam" id="PF14331">
    <property type="entry name" value="IcmF-related_N"/>
    <property type="match status" value="1"/>
</dbReference>
<feature type="domain" description="Type VI secretion system component TssM1 N-terminal" evidence="6">
    <location>
        <begin position="187"/>
        <end position="441"/>
    </location>
</feature>
<evidence type="ECO:0000259" key="4">
    <source>
        <dbReference type="Pfam" id="PF06744"/>
    </source>
</evidence>
<feature type="coiled-coil region" evidence="1">
    <location>
        <begin position="474"/>
        <end position="504"/>
    </location>
</feature>
<keyword evidence="9" id="KW-1185">Reference proteome</keyword>
<name>A0ABZ1UG94_9BURK</name>
<dbReference type="EMBL" id="CP136508">
    <property type="protein sequence ID" value="WUR11724.1"/>
    <property type="molecule type" value="Genomic_DNA"/>
</dbReference>
<sequence>MLQRLWLFLTDHRTLSIVGLAALALFFWLGAELLELALIWAIAATAIVALLWLGIWWLRRHLAGRRAAQLEEAIDTAVQAAPADAATKADIEALRGRLRGAIATIRTSKLGLRAGKRALYELPWYMIIGNPAAGKSSAIKHSGLQFPIGDSKVVQGVGGTRNCDWFFTTEGIVLDTAGRYAADDDYRAEWSGFLGLLKKYRPRAPINGVIVAVSIAELRAVDGDACVRLARSLRKRVQDLIEQLEVFAPVYVVFTKVDLVAGFGEFFERFEPGERERTWGATMPYRRQAGTQDILSFFDTAFDELHEGLQETSIVNMTQQRRTMAPGVFTFPLEFASLRVPLRAFLATLFEENPFQFKPLFRGFYFTSALQEGQPESAQSRRVGQRFHLGAAPAAGGPAPARQGGYFLLDLFRKVVFADRELVSQYASPARTRLKYGAFVAVAVLLGVALGGWSWSYQANRQLVATVREDLDKVIRLQDRRLDLQARLQALEVLQDRIEQLERYRDERPWALGLGLYQGGLLERKLREEYFAGVREVMVKPVAANLETLLYEMNANAGQLVTPAAAAQAAAPAATTARAYADASPTNVEDAYNALKTYLMLADPARAEPGHLNDQLTRFWRGWLETNRGAMPREQLIRSAERLMTFYLAQVRDPSWPRIEEKLALVDTARENLRRVVRGMPARDRVYGEIKARAATRFPAMTVQRIVGETDAALVQGSHAISGTFTREAWEKYVEGAIRTAAGQELQSTDWVLKTSSRDDLTLEGSPEQIRRNLTGMYMAEYTREWQKFVQGIAIADMGGFNGAVAAMNRLGDPQASPIAKVLRTIHEQTSWDHPGAGNAALRQAQTGFAAWFKSTVLRRAPAPVNVNLGPAAPLEAGPVAREFAAVARIVGTRERDASLLRSYLDALSRLRTRLNQLKNQGDPGPGARQFMQQTLEGSGSELAEALRFVDEQMLNGISDGQRQAVRPLLVRPLMQTFAVIVGPTENEINKTWLAQVYEPFNRSLAHKYPFAPGARIEATQAEIGQFFGPEGLVAKFVTTAMGPLVVRRGDVLAPRTWADMGITLQPQAVQRFPGWIAAAGAGGAVANGTSQTLFQILPLPAPGTVEYTVEIDGQQLRYRNTPPQWASMVHPGTQGMPGARISAVAFDGRNVELFNEPGQFGLKRMIDAASKTRKEGGVHELRWTAGGISVAVDLRITSSAGAPPTQGYGGMRLPETIVGAPRAEPAPPPQPPVPAAATTVAAAPATVVNGGAQ</sequence>
<feature type="domain" description="Type VI secretion system component TssM1 helical" evidence="7">
    <location>
        <begin position="984"/>
        <end position="1071"/>
    </location>
</feature>
<evidence type="ECO:0000256" key="1">
    <source>
        <dbReference type="SAM" id="Coils"/>
    </source>
</evidence>
<dbReference type="PANTHER" id="PTHR36153">
    <property type="entry name" value="INNER MEMBRANE PROTEIN-RELATED"/>
    <property type="match status" value="1"/>
</dbReference>
<dbReference type="InterPro" id="IPR048677">
    <property type="entry name" value="TssM1_hel"/>
</dbReference>
<proteinExistence type="predicted"/>
<dbReference type="InterPro" id="IPR017731">
    <property type="entry name" value="TssM1-like"/>
</dbReference>
<keyword evidence="1" id="KW-0175">Coiled coil</keyword>
<dbReference type="InterPro" id="IPR025743">
    <property type="entry name" value="TssM1_N"/>
</dbReference>
<feature type="transmembrane region" description="Helical" evidence="3">
    <location>
        <begin position="37"/>
        <end position="58"/>
    </location>
</feature>
<dbReference type="InterPro" id="IPR053156">
    <property type="entry name" value="T6SS_TssM-like"/>
</dbReference>
<feature type="compositionally biased region" description="Pro residues" evidence="2">
    <location>
        <begin position="1225"/>
        <end position="1235"/>
    </location>
</feature>
<evidence type="ECO:0000313" key="9">
    <source>
        <dbReference type="Proteomes" id="UP000321323"/>
    </source>
</evidence>
<dbReference type="NCBIfam" id="TIGR03348">
    <property type="entry name" value="VI_IcmF"/>
    <property type="match status" value="1"/>
</dbReference>
<feature type="transmembrane region" description="Helical" evidence="3">
    <location>
        <begin position="436"/>
        <end position="455"/>
    </location>
</feature>